<proteinExistence type="predicted"/>
<protein>
    <submittedName>
        <fullName evidence="1">DUF1800 domain-containing protein</fullName>
    </submittedName>
</protein>
<comment type="caution">
    <text evidence="1">The sequence shown here is derived from an EMBL/GenBank/DDBJ whole genome shotgun (WGS) entry which is preliminary data.</text>
</comment>
<reference evidence="2" key="1">
    <citation type="journal article" date="2019" name="Int. J. Syst. Evol. Microbiol.">
        <title>The Global Catalogue of Microorganisms (GCM) 10K type strain sequencing project: providing services to taxonomists for standard genome sequencing and annotation.</title>
        <authorList>
            <consortium name="The Broad Institute Genomics Platform"/>
            <consortium name="The Broad Institute Genome Sequencing Center for Infectious Disease"/>
            <person name="Wu L."/>
            <person name="Ma J."/>
        </authorList>
    </citation>
    <scope>NUCLEOTIDE SEQUENCE [LARGE SCALE GENOMIC DNA]</scope>
    <source>
        <strain evidence="2">KACC 14249</strain>
    </source>
</reference>
<dbReference type="InterPro" id="IPR014917">
    <property type="entry name" value="DUF1800"/>
</dbReference>
<sequence length="524" mass="57182">MTDDVVLELDQNPVGRRALLLAVAGAGAAASAVGTLATAAPAQAAPPTTGSYYVNRTQATLLAQRTTGGATPALVASITRLGAAKWLDYQLNPARLNDATFERIATRFAKQSMPIWQVRSLLEEGGLKGWEHKFQIQCEHVARLCWSSRQLQAVMTDFWTNHLNVAVMSDGVDESRAHYQYTIRTKALGKYSDLLLAASQHPAMLTFLDNRSSRKAHPNENQGRELLELHTLGVGNYTETDVLNSTRVLTGLSVENESGEFEYKPWYHWTGAVKVLGWKSVNNSRPAGLAVARSMLTYLAHHPATARRVCTKLAQYFVAETPPPALVSRMVTTYLKNDTAIAPVLRMMFLSAEFRASWGAVTRRPLEATVANVRSLGLGIDATGYEGVKALVYAMGEAGQSPMNWPTPDGYPLASAAWGSTSATLERWNFTRSLTAGWWPTTLTRPNLLTFVHPAALPTTHGPLVDAVATKLFGRTLAAADRTAVLTFLGVTATSPLRADSAAVTWRLAEWVSLLLDSPYQLYR</sequence>
<dbReference type="InterPro" id="IPR006311">
    <property type="entry name" value="TAT_signal"/>
</dbReference>
<evidence type="ECO:0000313" key="2">
    <source>
        <dbReference type="Proteomes" id="UP001596189"/>
    </source>
</evidence>
<evidence type="ECO:0000313" key="1">
    <source>
        <dbReference type="EMBL" id="MFC6006229.1"/>
    </source>
</evidence>
<organism evidence="1 2">
    <name type="scientific">Angustibacter luteus</name>
    <dbReference type="NCBI Taxonomy" id="658456"/>
    <lineage>
        <taxon>Bacteria</taxon>
        <taxon>Bacillati</taxon>
        <taxon>Actinomycetota</taxon>
        <taxon>Actinomycetes</taxon>
        <taxon>Kineosporiales</taxon>
        <taxon>Kineosporiaceae</taxon>
    </lineage>
</organism>
<gene>
    <name evidence="1" type="ORF">ACFQDO_03715</name>
</gene>
<dbReference type="Proteomes" id="UP001596189">
    <property type="component" value="Unassembled WGS sequence"/>
</dbReference>
<name>A0ABW1JAR4_9ACTN</name>
<accession>A0ABW1JAR4</accession>
<dbReference type="RefSeq" id="WP_345717082.1">
    <property type="nucleotide sequence ID" value="NZ_BAABFP010000005.1"/>
</dbReference>
<dbReference type="EMBL" id="JBHSRD010000002">
    <property type="protein sequence ID" value="MFC6006229.1"/>
    <property type="molecule type" value="Genomic_DNA"/>
</dbReference>
<dbReference type="PROSITE" id="PS51318">
    <property type="entry name" value="TAT"/>
    <property type="match status" value="1"/>
</dbReference>
<dbReference type="Pfam" id="PF08811">
    <property type="entry name" value="DUF1800"/>
    <property type="match status" value="1"/>
</dbReference>
<keyword evidence="2" id="KW-1185">Reference proteome</keyword>